<evidence type="ECO:0000256" key="8">
    <source>
        <dbReference type="ARBA" id="ARBA00022801"/>
    </source>
</evidence>
<dbReference type="InterPro" id="IPR016197">
    <property type="entry name" value="Chromo-like_dom_sf"/>
</dbReference>
<dbReference type="GO" id="GO:0003677">
    <property type="term" value="F:DNA binding"/>
    <property type="evidence" value="ECO:0007669"/>
    <property type="project" value="UniProtKB-KW"/>
</dbReference>
<dbReference type="InterPro" id="IPR041577">
    <property type="entry name" value="RT_RNaseH_2"/>
</dbReference>
<dbReference type="FunFam" id="3.10.10.10:FF:000007">
    <property type="entry name" value="Retrovirus-related Pol polyprotein from transposon 17.6-like Protein"/>
    <property type="match status" value="1"/>
</dbReference>
<evidence type="ECO:0000256" key="15">
    <source>
        <dbReference type="ARBA" id="ARBA00023268"/>
    </source>
</evidence>
<keyword evidence="7" id="KW-0255">Endonuclease</keyword>
<dbReference type="GO" id="GO:0015074">
    <property type="term" value="P:DNA integration"/>
    <property type="evidence" value="ECO:0007669"/>
    <property type="project" value="UniProtKB-KW"/>
</dbReference>
<keyword evidence="3" id="KW-0548">Nucleotidyltransferase</keyword>
<dbReference type="GO" id="GO:0003887">
    <property type="term" value="F:DNA-directed DNA polymerase activity"/>
    <property type="evidence" value="ECO:0007669"/>
    <property type="project" value="UniProtKB-KW"/>
</dbReference>
<proteinExistence type="predicted"/>
<evidence type="ECO:0000256" key="11">
    <source>
        <dbReference type="ARBA" id="ARBA00022918"/>
    </source>
</evidence>
<dbReference type="InterPro" id="IPR036397">
    <property type="entry name" value="RNaseH_sf"/>
</dbReference>
<dbReference type="SUPFAM" id="SSF56672">
    <property type="entry name" value="DNA/RNA polymerases"/>
    <property type="match status" value="1"/>
</dbReference>
<keyword evidence="11" id="KW-0695">RNA-directed DNA polymerase</keyword>
<evidence type="ECO:0000256" key="3">
    <source>
        <dbReference type="ARBA" id="ARBA00022695"/>
    </source>
</evidence>
<evidence type="ECO:0000256" key="14">
    <source>
        <dbReference type="ARBA" id="ARBA00023172"/>
    </source>
</evidence>
<dbReference type="InterPro" id="IPR056924">
    <property type="entry name" value="SH3_Tf2-1"/>
</dbReference>
<dbReference type="CDD" id="cd09274">
    <property type="entry name" value="RNase_HI_RT_Ty3"/>
    <property type="match status" value="1"/>
</dbReference>
<evidence type="ECO:0000256" key="1">
    <source>
        <dbReference type="ARBA" id="ARBA00022670"/>
    </source>
</evidence>
<dbReference type="AlphaFoldDB" id="A0AAW2VNG5"/>
<evidence type="ECO:0000256" key="10">
    <source>
        <dbReference type="ARBA" id="ARBA00022908"/>
    </source>
</evidence>
<organism evidence="19">
    <name type="scientific">Sesamum radiatum</name>
    <name type="common">Black benniseed</name>
    <dbReference type="NCBI Taxonomy" id="300843"/>
    <lineage>
        <taxon>Eukaryota</taxon>
        <taxon>Viridiplantae</taxon>
        <taxon>Streptophyta</taxon>
        <taxon>Embryophyta</taxon>
        <taxon>Tracheophyta</taxon>
        <taxon>Spermatophyta</taxon>
        <taxon>Magnoliopsida</taxon>
        <taxon>eudicotyledons</taxon>
        <taxon>Gunneridae</taxon>
        <taxon>Pentapetalae</taxon>
        <taxon>asterids</taxon>
        <taxon>lamiids</taxon>
        <taxon>Lamiales</taxon>
        <taxon>Pedaliaceae</taxon>
        <taxon>Sesamum</taxon>
    </lineage>
</organism>
<dbReference type="SUPFAM" id="SSF53098">
    <property type="entry name" value="Ribonuclease H-like"/>
    <property type="match status" value="1"/>
</dbReference>
<dbReference type="FunFam" id="1.10.340.70:FF:000001">
    <property type="entry name" value="Retrovirus-related Pol polyprotein from transposon gypsy-like Protein"/>
    <property type="match status" value="1"/>
</dbReference>
<evidence type="ECO:0000256" key="16">
    <source>
        <dbReference type="SAM" id="Coils"/>
    </source>
</evidence>
<keyword evidence="4" id="KW-0540">Nuclease</keyword>
<dbReference type="Pfam" id="PF24626">
    <property type="entry name" value="SH3_Tf2-1"/>
    <property type="match status" value="1"/>
</dbReference>
<dbReference type="Pfam" id="PF17921">
    <property type="entry name" value="Integrase_H2C2"/>
    <property type="match status" value="1"/>
</dbReference>
<dbReference type="Gene3D" id="3.30.420.10">
    <property type="entry name" value="Ribonuclease H-like superfamily/Ribonuclease H"/>
    <property type="match status" value="1"/>
</dbReference>
<dbReference type="InterPro" id="IPR023780">
    <property type="entry name" value="Chromo_domain"/>
</dbReference>
<dbReference type="Gene3D" id="2.40.50.40">
    <property type="match status" value="1"/>
</dbReference>
<feature type="domain" description="Reverse transcriptase" evidence="17">
    <location>
        <begin position="187"/>
        <end position="366"/>
    </location>
</feature>
<dbReference type="PANTHER" id="PTHR37984:SF5">
    <property type="entry name" value="PROTEIN NYNRIN-LIKE"/>
    <property type="match status" value="1"/>
</dbReference>
<evidence type="ECO:0000256" key="6">
    <source>
        <dbReference type="ARBA" id="ARBA00022750"/>
    </source>
</evidence>
<feature type="coiled-coil region" evidence="16">
    <location>
        <begin position="888"/>
        <end position="915"/>
    </location>
</feature>
<keyword evidence="10" id="KW-0229">DNA integration</keyword>
<keyword evidence="8" id="KW-0378">Hydrolase</keyword>
<dbReference type="Gene3D" id="3.10.10.10">
    <property type="entry name" value="HIV Type 1 Reverse Transcriptase, subunit A, domain 1"/>
    <property type="match status" value="1"/>
</dbReference>
<evidence type="ECO:0000256" key="9">
    <source>
        <dbReference type="ARBA" id="ARBA00022842"/>
    </source>
</evidence>
<evidence type="ECO:0000256" key="12">
    <source>
        <dbReference type="ARBA" id="ARBA00022932"/>
    </source>
</evidence>
<evidence type="ECO:0000256" key="2">
    <source>
        <dbReference type="ARBA" id="ARBA00022679"/>
    </source>
</evidence>
<keyword evidence="5" id="KW-0479">Metal-binding</keyword>
<dbReference type="FunFam" id="3.30.70.270:FF:000020">
    <property type="entry name" value="Transposon Tf2-6 polyprotein-like Protein"/>
    <property type="match status" value="1"/>
</dbReference>
<dbReference type="InterPro" id="IPR000477">
    <property type="entry name" value="RT_dom"/>
</dbReference>
<dbReference type="InterPro" id="IPR041588">
    <property type="entry name" value="Integrase_H2C2"/>
</dbReference>
<evidence type="ECO:0000313" key="19">
    <source>
        <dbReference type="EMBL" id="KAL0429976.1"/>
    </source>
</evidence>
<dbReference type="GO" id="GO:0004519">
    <property type="term" value="F:endonuclease activity"/>
    <property type="evidence" value="ECO:0007669"/>
    <property type="project" value="UniProtKB-KW"/>
</dbReference>
<reference evidence="19" key="1">
    <citation type="submission" date="2020-06" db="EMBL/GenBank/DDBJ databases">
        <authorList>
            <person name="Li T."/>
            <person name="Hu X."/>
            <person name="Zhang T."/>
            <person name="Song X."/>
            <person name="Zhang H."/>
            <person name="Dai N."/>
            <person name="Sheng W."/>
            <person name="Hou X."/>
            <person name="Wei L."/>
        </authorList>
    </citation>
    <scope>NUCLEOTIDE SEQUENCE</scope>
    <source>
        <strain evidence="19">G02</strain>
        <tissue evidence="19">Leaf</tissue>
    </source>
</reference>
<dbReference type="Pfam" id="PF17919">
    <property type="entry name" value="RT_RNaseH_2"/>
    <property type="match status" value="1"/>
</dbReference>
<dbReference type="Pfam" id="PF00078">
    <property type="entry name" value="RVT_1"/>
    <property type="match status" value="1"/>
</dbReference>
<dbReference type="GO" id="GO:0003964">
    <property type="term" value="F:RNA-directed DNA polymerase activity"/>
    <property type="evidence" value="ECO:0007669"/>
    <property type="project" value="UniProtKB-KW"/>
</dbReference>
<dbReference type="InterPro" id="IPR050951">
    <property type="entry name" value="Retrovirus_Pol_polyprotein"/>
</dbReference>
<feature type="domain" description="Integrase catalytic" evidence="18">
    <location>
        <begin position="705"/>
        <end position="867"/>
    </location>
</feature>
<dbReference type="PROSITE" id="PS50994">
    <property type="entry name" value="INTEGRASE"/>
    <property type="match status" value="1"/>
</dbReference>
<accession>A0AAW2VNG5</accession>
<dbReference type="GO" id="GO:0006310">
    <property type="term" value="P:DNA recombination"/>
    <property type="evidence" value="ECO:0007669"/>
    <property type="project" value="UniProtKB-KW"/>
</dbReference>
<evidence type="ECO:0000259" key="17">
    <source>
        <dbReference type="PROSITE" id="PS50878"/>
    </source>
</evidence>
<dbReference type="InterPro" id="IPR001584">
    <property type="entry name" value="Integrase_cat-core"/>
</dbReference>
<keyword evidence="14" id="KW-0233">DNA recombination</keyword>
<keyword evidence="2" id="KW-0808">Transferase</keyword>
<comment type="caution">
    <text evidence="19">The sequence shown here is derived from an EMBL/GenBank/DDBJ whole genome shotgun (WGS) entry which is preliminary data.</text>
</comment>
<keyword evidence="15" id="KW-0511">Multifunctional enzyme</keyword>
<dbReference type="GO" id="GO:0004190">
    <property type="term" value="F:aspartic-type endopeptidase activity"/>
    <property type="evidence" value="ECO:0007669"/>
    <property type="project" value="UniProtKB-KW"/>
</dbReference>
<evidence type="ECO:0000256" key="13">
    <source>
        <dbReference type="ARBA" id="ARBA00023125"/>
    </source>
</evidence>
<keyword evidence="1" id="KW-0645">Protease</keyword>
<evidence type="ECO:0000256" key="4">
    <source>
        <dbReference type="ARBA" id="ARBA00022722"/>
    </source>
</evidence>
<dbReference type="Gene3D" id="1.10.340.70">
    <property type="match status" value="1"/>
</dbReference>
<reference evidence="19" key="2">
    <citation type="journal article" date="2024" name="Plant">
        <title>Genomic evolution and insights into agronomic trait innovations of Sesamum species.</title>
        <authorList>
            <person name="Miao H."/>
            <person name="Wang L."/>
            <person name="Qu L."/>
            <person name="Liu H."/>
            <person name="Sun Y."/>
            <person name="Le M."/>
            <person name="Wang Q."/>
            <person name="Wei S."/>
            <person name="Zheng Y."/>
            <person name="Lin W."/>
            <person name="Duan Y."/>
            <person name="Cao H."/>
            <person name="Xiong S."/>
            <person name="Wang X."/>
            <person name="Wei L."/>
            <person name="Li C."/>
            <person name="Ma Q."/>
            <person name="Ju M."/>
            <person name="Zhao R."/>
            <person name="Li G."/>
            <person name="Mu C."/>
            <person name="Tian Q."/>
            <person name="Mei H."/>
            <person name="Zhang T."/>
            <person name="Gao T."/>
            <person name="Zhang H."/>
        </authorList>
    </citation>
    <scope>NUCLEOTIDE SEQUENCE</scope>
    <source>
        <strain evidence="19">G02</strain>
    </source>
</reference>
<dbReference type="InterPro" id="IPR043502">
    <property type="entry name" value="DNA/RNA_pol_sf"/>
</dbReference>
<dbReference type="FunFam" id="3.10.20.370:FF:000001">
    <property type="entry name" value="Retrovirus-related Pol polyprotein from transposon 17.6-like protein"/>
    <property type="match status" value="1"/>
</dbReference>
<dbReference type="PANTHER" id="PTHR37984">
    <property type="entry name" value="PROTEIN CBG26694"/>
    <property type="match status" value="1"/>
</dbReference>
<dbReference type="GO" id="GO:0046872">
    <property type="term" value="F:metal ion binding"/>
    <property type="evidence" value="ECO:0007669"/>
    <property type="project" value="UniProtKB-KW"/>
</dbReference>
<gene>
    <name evidence="19" type="ORF">Sradi_0623600</name>
</gene>
<keyword evidence="12" id="KW-0239">DNA-directed DNA polymerase</keyword>
<dbReference type="Gene3D" id="3.30.70.270">
    <property type="match status" value="2"/>
</dbReference>
<sequence length="1095" mass="125833">MTISVNALSGNSDFYTFRVTGMAYGHETFSYPMRTLTLGGCHIVLGGDWLRHYSPVEYDYNAMTVTVSKNGKKWGFKALAHKADLHLISARNMSKLVNKDAYGFVGQLYSINATSPLHDKSHTSQGTDLDELLTDFSDLFQEPQGLPPHRIEHQITLKSDAVPRKMRPYRYSYAQKGEIESIVRELLKDGVIRPSHSPFGSPVLLVKKKDGTWRMCVDYRYLNSLTIKHSFPIPIIDELLDELHGAYYFSKIDLRSGYFQIRMTEADIPKTSFVTHQGHYEFLVMPFGLCNAPSTFQSLMNVVFAPYLRKFILVFFDDILVYSKGWDEHLQQLRVTLDLLRTHQLYAKRSKCDFGKETIEYLGHIISRDGVSTDPSRIECMKTWPQPKTVKELRGFLGLTGYYRKFIKGYGIISKPLTELLRKDNFKWNDTATAAFEKLKQTMTGAPVLALPDFTKTFVIETDACDKGVGAVLMQEHQPIAYLSKALSPKNLGLSAYEKEFLAILQAVQKWKHYLVGHHFIIRTDHQSLKHILEQKVDTALQQKWISKLLGLDYEVQYKKGQENKAADALSRREQTDCYAITVIIPNWVTDIQRSYEQDEELLPVIQAKTIKSTAYPEYELQGGILRKNRKICVGKNTELRTKIISQLHDSTIGGHSGINGTYQRVKSMFYWPFMKNDVVQWVQNCDVCQRAKAEHMPYPGLLQPLSIPTQAWASISMDFIEGLPKSEGKDCIMVVVDRLTKYAHFLALSHPFTAEMVARFFMDHIYKLHGLPINIISDRDKIFTGSFWKELFRMLGTSLSLSTAYHPQTDGQTERVNQCVENYLRCMCHLRPKQWNKWLSLAEYWYNTNFHTGLKLTPFQALYGYLPGPLTIDPYIPATQPEVEEYLHERNKLLEMLRQNLAEAQNRMKIYADKHRTERSFVAGDYVYLKLQPYRQSSLQLRRNLKLSPKYYGPFRVIEKIGEVAYKLELPPPQISTLFSTVHPARILARRLISRRNNPVPQILVQWENYSADEATWEDYYDIVAKFPGFDMDPQRRGSSLPGGSVTVLTGGRRQNLNRSPTIRFSRPIEGSPSKENDIVLAKKGISLKYNGVV</sequence>
<dbReference type="EMBL" id="JACGWJ010000003">
    <property type="protein sequence ID" value="KAL0429976.1"/>
    <property type="molecule type" value="Genomic_DNA"/>
</dbReference>
<protein>
    <submittedName>
        <fullName evidence="19">Transposon Ty3-I Gag-Pol polyprotein</fullName>
    </submittedName>
</protein>
<keyword evidence="9" id="KW-0460">Magnesium</keyword>
<evidence type="ECO:0000259" key="18">
    <source>
        <dbReference type="PROSITE" id="PS50994"/>
    </source>
</evidence>
<evidence type="ECO:0000256" key="5">
    <source>
        <dbReference type="ARBA" id="ARBA00022723"/>
    </source>
</evidence>
<dbReference type="InterPro" id="IPR043128">
    <property type="entry name" value="Rev_trsase/Diguanyl_cyclase"/>
</dbReference>
<keyword evidence="13" id="KW-0238">DNA-binding</keyword>
<dbReference type="InterPro" id="IPR012337">
    <property type="entry name" value="RNaseH-like_sf"/>
</dbReference>
<name>A0AAW2VNG5_SESRA</name>
<keyword evidence="16" id="KW-0175">Coiled coil</keyword>
<dbReference type="Pfam" id="PF00385">
    <property type="entry name" value="Chromo"/>
    <property type="match status" value="1"/>
</dbReference>
<dbReference type="CDD" id="cd01647">
    <property type="entry name" value="RT_LTR"/>
    <property type="match status" value="1"/>
</dbReference>
<dbReference type="PROSITE" id="PS50878">
    <property type="entry name" value="RT_POL"/>
    <property type="match status" value="1"/>
</dbReference>
<dbReference type="GO" id="GO:0006508">
    <property type="term" value="P:proteolysis"/>
    <property type="evidence" value="ECO:0007669"/>
    <property type="project" value="UniProtKB-KW"/>
</dbReference>
<dbReference type="SUPFAM" id="SSF54160">
    <property type="entry name" value="Chromo domain-like"/>
    <property type="match status" value="1"/>
</dbReference>
<keyword evidence="6" id="KW-0064">Aspartyl protease</keyword>
<evidence type="ECO:0000256" key="7">
    <source>
        <dbReference type="ARBA" id="ARBA00022759"/>
    </source>
</evidence>